<evidence type="ECO:0000256" key="4">
    <source>
        <dbReference type="ARBA" id="ARBA00022737"/>
    </source>
</evidence>
<protein>
    <recommendedName>
        <fullName evidence="13">C2H2-type domain-containing protein</fullName>
    </recommendedName>
</protein>
<feature type="region of interest" description="Disordered" evidence="12">
    <location>
        <begin position="1"/>
        <end position="44"/>
    </location>
</feature>
<reference evidence="14" key="1">
    <citation type="submission" date="2016-05" db="EMBL/GenBank/DDBJ databases">
        <authorList>
            <person name="Lavstsen T."/>
            <person name="Jespersen J.S."/>
        </authorList>
    </citation>
    <scope>NUCLEOTIDE SEQUENCE</scope>
    <source>
        <tissue evidence="14">Brain</tissue>
    </source>
</reference>
<proteinExistence type="inferred from homology"/>
<dbReference type="InterPro" id="IPR013087">
    <property type="entry name" value="Znf_C2H2_type"/>
</dbReference>
<dbReference type="InterPro" id="IPR050717">
    <property type="entry name" value="C2H2-ZF_Transcription_Reg"/>
</dbReference>
<dbReference type="GO" id="GO:0005634">
    <property type="term" value="C:nucleus"/>
    <property type="evidence" value="ECO:0007669"/>
    <property type="project" value="UniProtKB-SubCell"/>
</dbReference>
<dbReference type="AlphaFoldDB" id="A0A1A7YF25"/>
<sequence>GGCRKENSESYSNEELTINKKGKQNKDHRDSVDGQKLERHKRAHTGERPFSCELCGRCFSHKSFLISHMGAHTGEK</sequence>
<comment type="subcellular location">
    <subcellularLocation>
        <location evidence="1">Nucleus</location>
    </subcellularLocation>
</comment>
<feature type="non-terminal residue" evidence="14">
    <location>
        <position position="76"/>
    </location>
</feature>
<feature type="compositionally biased region" description="Basic and acidic residues" evidence="12">
    <location>
        <begin position="24"/>
        <end position="37"/>
    </location>
</feature>
<comment type="similarity">
    <text evidence="2">Belongs to the krueppel C2H2-type zinc-finger protein family.</text>
</comment>
<keyword evidence="5 11" id="KW-0863">Zinc-finger</keyword>
<evidence type="ECO:0000256" key="1">
    <source>
        <dbReference type="ARBA" id="ARBA00004123"/>
    </source>
</evidence>
<keyword evidence="7" id="KW-0805">Transcription regulation</keyword>
<evidence type="ECO:0000256" key="5">
    <source>
        <dbReference type="ARBA" id="ARBA00022771"/>
    </source>
</evidence>
<dbReference type="GO" id="GO:0000977">
    <property type="term" value="F:RNA polymerase II transcription regulatory region sequence-specific DNA binding"/>
    <property type="evidence" value="ECO:0007669"/>
    <property type="project" value="TreeGrafter"/>
</dbReference>
<dbReference type="GO" id="GO:0008270">
    <property type="term" value="F:zinc ion binding"/>
    <property type="evidence" value="ECO:0007669"/>
    <property type="project" value="UniProtKB-KW"/>
</dbReference>
<dbReference type="PROSITE" id="PS50157">
    <property type="entry name" value="ZINC_FINGER_C2H2_2"/>
    <property type="match status" value="1"/>
</dbReference>
<evidence type="ECO:0000313" key="14">
    <source>
        <dbReference type="EMBL" id="SBP28836.1"/>
    </source>
</evidence>
<keyword evidence="6" id="KW-0862">Zinc</keyword>
<keyword evidence="9" id="KW-0804">Transcription</keyword>
<evidence type="ECO:0000256" key="3">
    <source>
        <dbReference type="ARBA" id="ARBA00022723"/>
    </source>
</evidence>
<dbReference type="Pfam" id="PF00096">
    <property type="entry name" value="zf-C2H2"/>
    <property type="match status" value="1"/>
</dbReference>
<evidence type="ECO:0000256" key="2">
    <source>
        <dbReference type="ARBA" id="ARBA00006991"/>
    </source>
</evidence>
<evidence type="ECO:0000259" key="13">
    <source>
        <dbReference type="PROSITE" id="PS50157"/>
    </source>
</evidence>
<evidence type="ECO:0000256" key="11">
    <source>
        <dbReference type="PROSITE-ProRule" id="PRU00042"/>
    </source>
</evidence>
<feature type="non-terminal residue" evidence="14">
    <location>
        <position position="1"/>
    </location>
</feature>
<keyword evidence="8" id="KW-0238">DNA-binding</keyword>
<gene>
    <name evidence="14" type="primary">Nfu_g_1_005644</name>
</gene>
<dbReference type="GO" id="GO:0000981">
    <property type="term" value="F:DNA-binding transcription factor activity, RNA polymerase II-specific"/>
    <property type="evidence" value="ECO:0007669"/>
    <property type="project" value="TreeGrafter"/>
</dbReference>
<evidence type="ECO:0000256" key="7">
    <source>
        <dbReference type="ARBA" id="ARBA00023015"/>
    </source>
</evidence>
<dbReference type="FunFam" id="3.30.160.60:FF:001156">
    <property type="entry name" value="Zinc finger protein 407"/>
    <property type="match status" value="1"/>
</dbReference>
<dbReference type="PANTHER" id="PTHR14196">
    <property type="entry name" value="ODD-SKIPPED - RELATED"/>
    <property type="match status" value="1"/>
</dbReference>
<evidence type="ECO:0000256" key="8">
    <source>
        <dbReference type="ARBA" id="ARBA00023125"/>
    </source>
</evidence>
<dbReference type="Gene3D" id="3.30.160.60">
    <property type="entry name" value="Classic Zinc Finger"/>
    <property type="match status" value="2"/>
</dbReference>
<accession>A0A1A7YF25</accession>
<organism evidence="14">
    <name type="scientific">Iconisemion striatum</name>
    <dbReference type="NCBI Taxonomy" id="60296"/>
    <lineage>
        <taxon>Eukaryota</taxon>
        <taxon>Metazoa</taxon>
        <taxon>Chordata</taxon>
        <taxon>Craniata</taxon>
        <taxon>Vertebrata</taxon>
        <taxon>Euteleostomi</taxon>
        <taxon>Actinopterygii</taxon>
        <taxon>Neopterygii</taxon>
        <taxon>Teleostei</taxon>
        <taxon>Neoteleostei</taxon>
        <taxon>Acanthomorphata</taxon>
        <taxon>Ovalentaria</taxon>
        <taxon>Atherinomorphae</taxon>
        <taxon>Cyprinodontiformes</taxon>
        <taxon>Nothobranchiidae</taxon>
        <taxon>Iconisemion</taxon>
    </lineage>
</organism>
<keyword evidence="10" id="KW-0539">Nucleus</keyword>
<evidence type="ECO:0000256" key="10">
    <source>
        <dbReference type="ARBA" id="ARBA00023242"/>
    </source>
</evidence>
<dbReference type="EMBL" id="HADX01006604">
    <property type="protein sequence ID" value="SBP28836.1"/>
    <property type="molecule type" value="Transcribed_RNA"/>
</dbReference>
<reference evidence="14" key="2">
    <citation type="submission" date="2016-06" db="EMBL/GenBank/DDBJ databases">
        <title>The genome of a short-lived fish provides insights into sex chromosome evolution and the genetic control of aging.</title>
        <authorList>
            <person name="Reichwald K."/>
            <person name="Felder M."/>
            <person name="Petzold A."/>
            <person name="Koch P."/>
            <person name="Groth M."/>
            <person name="Platzer M."/>
        </authorList>
    </citation>
    <scope>NUCLEOTIDE SEQUENCE</scope>
    <source>
        <tissue evidence="14">Brain</tissue>
    </source>
</reference>
<evidence type="ECO:0000256" key="9">
    <source>
        <dbReference type="ARBA" id="ARBA00023163"/>
    </source>
</evidence>
<dbReference type="InterPro" id="IPR036236">
    <property type="entry name" value="Znf_C2H2_sf"/>
</dbReference>
<feature type="domain" description="C2H2-type" evidence="13">
    <location>
        <begin position="50"/>
        <end position="76"/>
    </location>
</feature>
<dbReference type="PANTHER" id="PTHR14196:SF12">
    <property type="entry name" value="ZINC FINGER PROTEIN 208-LIKE"/>
    <property type="match status" value="1"/>
</dbReference>
<dbReference type="SUPFAM" id="SSF57667">
    <property type="entry name" value="beta-beta-alpha zinc fingers"/>
    <property type="match status" value="1"/>
</dbReference>
<evidence type="ECO:0000256" key="6">
    <source>
        <dbReference type="ARBA" id="ARBA00022833"/>
    </source>
</evidence>
<keyword evidence="3" id="KW-0479">Metal-binding</keyword>
<evidence type="ECO:0000256" key="12">
    <source>
        <dbReference type="SAM" id="MobiDB-lite"/>
    </source>
</evidence>
<name>A0A1A7YF25_9TELE</name>
<keyword evidence="4" id="KW-0677">Repeat</keyword>
<dbReference type="PROSITE" id="PS00028">
    <property type="entry name" value="ZINC_FINGER_C2H2_1"/>
    <property type="match status" value="1"/>
</dbReference>